<dbReference type="GeneID" id="71928682"/>
<gene>
    <name evidence="7" type="ORF">MW046_11505</name>
</gene>
<keyword evidence="5 6" id="KW-0472">Membrane</keyword>
<comment type="subcellular location">
    <subcellularLocation>
        <location evidence="1">Cell membrane</location>
        <topology evidence="1">Multi-pass membrane protein</topology>
    </subcellularLocation>
</comment>
<evidence type="ECO:0000313" key="7">
    <source>
        <dbReference type="EMBL" id="UPM42576.1"/>
    </source>
</evidence>
<keyword evidence="8" id="KW-1185">Reference proteome</keyword>
<evidence type="ECO:0000256" key="4">
    <source>
        <dbReference type="ARBA" id="ARBA00022989"/>
    </source>
</evidence>
<feature type="transmembrane region" description="Helical" evidence="6">
    <location>
        <begin position="372"/>
        <end position="391"/>
    </location>
</feature>
<organism evidence="7 8">
    <name type="scientific">Halocatena salina</name>
    <dbReference type="NCBI Taxonomy" id="2934340"/>
    <lineage>
        <taxon>Archaea</taxon>
        <taxon>Methanobacteriati</taxon>
        <taxon>Methanobacteriota</taxon>
        <taxon>Stenosarchaea group</taxon>
        <taxon>Halobacteria</taxon>
        <taxon>Halobacteriales</taxon>
        <taxon>Natronomonadaceae</taxon>
        <taxon>Halocatena</taxon>
    </lineage>
</organism>
<evidence type="ECO:0000256" key="2">
    <source>
        <dbReference type="ARBA" id="ARBA00022475"/>
    </source>
</evidence>
<evidence type="ECO:0000313" key="8">
    <source>
        <dbReference type="Proteomes" id="UP000831768"/>
    </source>
</evidence>
<feature type="transmembrane region" description="Helical" evidence="6">
    <location>
        <begin position="12"/>
        <end position="33"/>
    </location>
</feature>
<feature type="transmembrane region" description="Helical" evidence="6">
    <location>
        <begin position="45"/>
        <end position="67"/>
    </location>
</feature>
<feature type="transmembrane region" description="Helical" evidence="6">
    <location>
        <begin position="397"/>
        <end position="420"/>
    </location>
</feature>
<dbReference type="RefSeq" id="WP_247993247.1">
    <property type="nucleotide sequence ID" value="NZ_CP096019.1"/>
</dbReference>
<feature type="transmembrane region" description="Helical" evidence="6">
    <location>
        <begin position="264"/>
        <end position="287"/>
    </location>
</feature>
<feature type="transmembrane region" description="Helical" evidence="6">
    <location>
        <begin position="126"/>
        <end position="150"/>
    </location>
</feature>
<reference evidence="7" key="1">
    <citation type="submission" date="2022-04" db="EMBL/GenBank/DDBJ databases">
        <title>Halocatena sp. nov., isolated from a salt lake.</title>
        <authorList>
            <person name="Cui H.-L."/>
        </authorList>
    </citation>
    <scope>NUCLEOTIDE SEQUENCE</scope>
    <source>
        <strain evidence="7">AD-1</strain>
    </source>
</reference>
<dbReference type="PANTHER" id="PTHR30250:SF27">
    <property type="entry name" value="POLYSACCHARIDE BIOSYNTHESIS PROTEIN"/>
    <property type="match status" value="1"/>
</dbReference>
<sequence length="511" mass="54854">MSSDSDDALTRVASGGGIVLLGVVLELGVSFLAKLLIARVLGPVNYGVVSLGVTTMAVVSTLVLLGLHTGVGRYLPRFDDSVHRRGVVVSAFQIAVPLAVAAGGIVCVFAPMIATDGFGDPSVTPVLRVFGLVIPLAAVMKLAIGTSRGLQQVLPKVSIRNIVLPVVRFTAVLVVLLMGFGALGVAWAYAIAYTGAMGVGLYFLWRDTDLFAWGTPATPVRRELLAFSTPLVISTAMTFVFSDVDTFMLGYFSSTGDVGIYNTVYPLAHLLVVPMSSFGFIVMPVVSKLHERGEHDTVRQLYQTTSKWIFLASFPVFAVVVLFPTHAIGLTFGPAYVDGSLALVVLAGAFFTHAIAGPNFDLLTSIGRTRLIMYDDTLVALLNIGLNLLLIPRYSFLGAAIATAVAYVLMNVLYCLQLYLETGIQPLTPAHIRTALLGTTTIAVLYGIVRTLFTVTVPVFLGTVTVFGLVYLLVVVRVAIEPQEIELLLDFEERFDLDLSVFKQLVGRLRS</sequence>
<feature type="transmembrane region" description="Helical" evidence="6">
    <location>
        <begin position="459"/>
        <end position="480"/>
    </location>
</feature>
<evidence type="ECO:0000256" key="3">
    <source>
        <dbReference type="ARBA" id="ARBA00022692"/>
    </source>
</evidence>
<proteinExistence type="predicted"/>
<dbReference type="GO" id="GO:0005886">
    <property type="term" value="C:plasma membrane"/>
    <property type="evidence" value="ECO:0007669"/>
    <property type="project" value="UniProtKB-SubCell"/>
</dbReference>
<dbReference type="InterPro" id="IPR002797">
    <property type="entry name" value="Polysacc_synth"/>
</dbReference>
<accession>A0A8U0A140</accession>
<keyword evidence="4 6" id="KW-1133">Transmembrane helix</keyword>
<dbReference type="Pfam" id="PF01943">
    <property type="entry name" value="Polysacc_synt"/>
    <property type="match status" value="1"/>
</dbReference>
<dbReference type="KEGG" id="haad:MW046_11505"/>
<dbReference type="InterPro" id="IPR008949">
    <property type="entry name" value="Isoprenoid_synthase_dom_sf"/>
</dbReference>
<protein>
    <submittedName>
        <fullName evidence="7">Flippase</fullName>
    </submittedName>
</protein>
<feature type="transmembrane region" description="Helical" evidence="6">
    <location>
        <begin position="308"/>
        <end position="329"/>
    </location>
</feature>
<name>A0A8U0A140_9EURY</name>
<keyword evidence="3 6" id="KW-0812">Transmembrane</keyword>
<dbReference type="PANTHER" id="PTHR30250">
    <property type="entry name" value="PST FAMILY PREDICTED COLANIC ACID TRANSPORTER"/>
    <property type="match status" value="1"/>
</dbReference>
<dbReference type="CDD" id="cd13128">
    <property type="entry name" value="MATE_Wzx_like"/>
    <property type="match status" value="1"/>
</dbReference>
<feature type="transmembrane region" description="Helical" evidence="6">
    <location>
        <begin position="162"/>
        <end position="180"/>
    </location>
</feature>
<evidence type="ECO:0000256" key="1">
    <source>
        <dbReference type="ARBA" id="ARBA00004651"/>
    </source>
</evidence>
<dbReference type="EMBL" id="CP096019">
    <property type="protein sequence ID" value="UPM42576.1"/>
    <property type="molecule type" value="Genomic_DNA"/>
</dbReference>
<feature type="transmembrane region" description="Helical" evidence="6">
    <location>
        <begin position="432"/>
        <end position="453"/>
    </location>
</feature>
<feature type="transmembrane region" description="Helical" evidence="6">
    <location>
        <begin position="87"/>
        <end position="114"/>
    </location>
</feature>
<dbReference type="SUPFAM" id="SSF48576">
    <property type="entry name" value="Terpenoid synthases"/>
    <property type="match status" value="1"/>
</dbReference>
<feature type="transmembrane region" description="Helical" evidence="6">
    <location>
        <begin position="341"/>
        <end position="360"/>
    </location>
</feature>
<keyword evidence="2" id="KW-1003">Cell membrane</keyword>
<dbReference type="InterPro" id="IPR050833">
    <property type="entry name" value="Poly_Biosynth_Transport"/>
</dbReference>
<dbReference type="Proteomes" id="UP000831768">
    <property type="component" value="Chromosome"/>
</dbReference>
<feature type="transmembrane region" description="Helical" evidence="6">
    <location>
        <begin position="224"/>
        <end position="244"/>
    </location>
</feature>
<evidence type="ECO:0000256" key="5">
    <source>
        <dbReference type="ARBA" id="ARBA00023136"/>
    </source>
</evidence>
<feature type="transmembrane region" description="Helical" evidence="6">
    <location>
        <begin position="186"/>
        <end position="204"/>
    </location>
</feature>
<evidence type="ECO:0000256" key="6">
    <source>
        <dbReference type="SAM" id="Phobius"/>
    </source>
</evidence>
<dbReference type="AlphaFoldDB" id="A0A8U0A140"/>